<keyword evidence="2 6" id="KW-0812">Transmembrane</keyword>
<accession>A0A7W0CH88</accession>
<evidence type="ECO:0000256" key="1">
    <source>
        <dbReference type="ARBA" id="ARBA00004141"/>
    </source>
</evidence>
<keyword evidence="3 6" id="KW-1133">Transmembrane helix</keyword>
<comment type="similarity">
    <text evidence="6">Belongs to the ABC-2 integral membrane protein family.</text>
</comment>
<feature type="transmembrane region" description="Helical" evidence="6">
    <location>
        <begin position="134"/>
        <end position="157"/>
    </location>
</feature>
<evidence type="ECO:0000256" key="2">
    <source>
        <dbReference type="ARBA" id="ARBA00022692"/>
    </source>
</evidence>
<evidence type="ECO:0000256" key="5">
    <source>
        <dbReference type="ARBA" id="ARBA00023251"/>
    </source>
</evidence>
<dbReference type="GO" id="GO:0043190">
    <property type="term" value="C:ATP-binding cassette (ABC) transporter complex"/>
    <property type="evidence" value="ECO:0007669"/>
    <property type="project" value="InterPro"/>
</dbReference>
<evidence type="ECO:0000256" key="3">
    <source>
        <dbReference type="ARBA" id="ARBA00022989"/>
    </source>
</evidence>
<feature type="domain" description="ABC transmembrane type-2" evidence="7">
    <location>
        <begin position="20"/>
        <end position="244"/>
    </location>
</feature>
<feature type="transmembrane region" description="Helical" evidence="6">
    <location>
        <begin position="21"/>
        <end position="41"/>
    </location>
</feature>
<dbReference type="PROSITE" id="PS51012">
    <property type="entry name" value="ABC_TM2"/>
    <property type="match status" value="1"/>
</dbReference>
<keyword evidence="9" id="KW-1185">Reference proteome</keyword>
<comment type="caution">
    <text evidence="8">The sequence shown here is derived from an EMBL/GenBank/DDBJ whole genome shotgun (WGS) entry which is preliminary data.</text>
</comment>
<dbReference type="Proteomes" id="UP000530928">
    <property type="component" value="Unassembled WGS sequence"/>
</dbReference>
<dbReference type="AlphaFoldDB" id="A0A7W0CH88"/>
<protein>
    <recommendedName>
        <fullName evidence="6">Transport permease protein</fullName>
    </recommendedName>
</protein>
<keyword evidence="6" id="KW-0813">Transport</keyword>
<dbReference type="RefSeq" id="WP_181609815.1">
    <property type="nucleotide sequence ID" value="NZ_BAABAM010000012.1"/>
</dbReference>
<dbReference type="InterPro" id="IPR047817">
    <property type="entry name" value="ABC2_TM_bact-type"/>
</dbReference>
<dbReference type="GO" id="GO:0046677">
    <property type="term" value="P:response to antibiotic"/>
    <property type="evidence" value="ECO:0007669"/>
    <property type="project" value="UniProtKB-KW"/>
</dbReference>
<feature type="transmembrane region" description="Helical" evidence="6">
    <location>
        <begin position="164"/>
        <end position="184"/>
    </location>
</feature>
<keyword evidence="4 6" id="KW-0472">Membrane</keyword>
<evidence type="ECO:0000256" key="6">
    <source>
        <dbReference type="RuleBase" id="RU361157"/>
    </source>
</evidence>
<feature type="transmembrane region" description="Helical" evidence="6">
    <location>
        <begin position="53"/>
        <end position="75"/>
    </location>
</feature>
<gene>
    <name evidence="8" type="ORF">HNR30_002402</name>
</gene>
<keyword evidence="5" id="KW-0046">Antibiotic resistance</keyword>
<evidence type="ECO:0000259" key="7">
    <source>
        <dbReference type="PROSITE" id="PS51012"/>
    </source>
</evidence>
<proteinExistence type="inferred from homology"/>
<organism evidence="8 9">
    <name type="scientific">Nonomuraea soli</name>
    <dbReference type="NCBI Taxonomy" id="1032476"/>
    <lineage>
        <taxon>Bacteria</taxon>
        <taxon>Bacillati</taxon>
        <taxon>Actinomycetota</taxon>
        <taxon>Actinomycetes</taxon>
        <taxon>Streptosporangiales</taxon>
        <taxon>Streptosporangiaceae</taxon>
        <taxon>Nonomuraea</taxon>
    </lineage>
</organism>
<evidence type="ECO:0000256" key="4">
    <source>
        <dbReference type="ARBA" id="ARBA00023136"/>
    </source>
</evidence>
<dbReference type="Pfam" id="PF01061">
    <property type="entry name" value="ABC2_membrane"/>
    <property type="match status" value="1"/>
</dbReference>
<comment type="subcellular location">
    <subcellularLocation>
        <location evidence="6">Cell membrane</location>
        <topology evidence="6">Multi-pass membrane protein</topology>
    </subcellularLocation>
    <subcellularLocation>
        <location evidence="1">Membrane</location>
        <topology evidence="1">Multi-pass membrane protein</topology>
    </subcellularLocation>
</comment>
<dbReference type="InterPro" id="IPR013525">
    <property type="entry name" value="ABC2_TM"/>
</dbReference>
<dbReference type="InterPro" id="IPR051784">
    <property type="entry name" value="Nod_factor_ABC_transporter"/>
</dbReference>
<reference evidence="8 9" key="1">
    <citation type="submission" date="2020-07" db="EMBL/GenBank/DDBJ databases">
        <title>Genomic Encyclopedia of Type Strains, Phase IV (KMG-IV): sequencing the most valuable type-strain genomes for metagenomic binning, comparative biology and taxonomic classification.</title>
        <authorList>
            <person name="Goeker M."/>
        </authorList>
    </citation>
    <scope>NUCLEOTIDE SEQUENCE [LARGE SCALE GENOMIC DNA]</scope>
    <source>
        <strain evidence="8 9">DSM 45533</strain>
    </source>
</reference>
<keyword evidence="6" id="KW-1003">Cell membrane</keyword>
<evidence type="ECO:0000313" key="9">
    <source>
        <dbReference type="Proteomes" id="UP000530928"/>
    </source>
</evidence>
<evidence type="ECO:0000313" key="8">
    <source>
        <dbReference type="EMBL" id="MBA2891061.1"/>
    </source>
</evidence>
<sequence>MSEVLVMAGRSVRLSLRAGDALITALALPIMMMLLFVYFFGGAIETGGPYVQHVVPGVLVLCAAYGAGTTAMSVANDMAEAVMDRLRSLDVSATALLGGHVAASVVRNLAATVLVFAVAFAIGFRPVASPGDWLLAAALIAAFVTAMSWLAAAIGLLARTPEAASGYAFVFAFLPYPSSAFVPVETMPGWLQAFAAGQPLTQVIDSMRALLLDRPVTVLGAAFVWCVALGLAGVAAAAALYRLRVKRA</sequence>
<dbReference type="InterPro" id="IPR000412">
    <property type="entry name" value="ABC_2_transport"/>
</dbReference>
<dbReference type="PANTHER" id="PTHR43229">
    <property type="entry name" value="NODULATION PROTEIN J"/>
    <property type="match status" value="1"/>
</dbReference>
<feature type="transmembrane region" description="Helical" evidence="6">
    <location>
        <begin position="216"/>
        <end position="241"/>
    </location>
</feature>
<dbReference type="EMBL" id="JACDUR010000002">
    <property type="protein sequence ID" value="MBA2891061.1"/>
    <property type="molecule type" value="Genomic_DNA"/>
</dbReference>
<dbReference type="PANTHER" id="PTHR43229:SF2">
    <property type="entry name" value="NODULATION PROTEIN J"/>
    <property type="match status" value="1"/>
</dbReference>
<dbReference type="GO" id="GO:0140359">
    <property type="term" value="F:ABC-type transporter activity"/>
    <property type="evidence" value="ECO:0007669"/>
    <property type="project" value="InterPro"/>
</dbReference>
<name>A0A7W0CH88_9ACTN</name>
<dbReference type="PIRSF" id="PIRSF006648">
    <property type="entry name" value="DrrB"/>
    <property type="match status" value="1"/>
</dbReference>
<feature type="transmembrane region" description="Helical" evidence="6">
    <location>
        <begin position="96"/>
        <end position="122"/>
    </location>
</feature>